<dbReference type="EMBL" id="JAUSVF010000001">
    <property type="protein sequence ID" value="MDQ0319212.1"/>
    <property type="molecule type" value="Genomic_DNA"/>
</dbReference>
<feature type="region of interest" description="Disordered" evidence="1">
    <location>
        <begin position="136"/>
        <end position="165"/>
    </location>
</feature>
<dbReference type="PANTHER" id="PTHR30441">
    <property type="entry name" value="DUF748 DOMAIN-CONTAINING PROTEIN"/>
    <property type="match status" value="1"/>
</dbReference>
<keyword evidence="2" id="KW-1133">Transmembrane helix</keyword>
<dbReference type="RefSeq" id="WP_307227909.1">
    <property type="nucleotide sequence ID" value="NZ_JAUSVF010000001.1"/>
</dbReference>
<dbReference type="InterPro" id="IPR008023">
    <property type="entry name" value="DUF748"/>
</dbReference>
<evidence type="ECO:0000256" key="2">
    <source>
        <dbReference type="SAM" id="Phobius"/>
    </source>
</evidence>
<feature type="transmembrane region" description="Helical" evidence="2">
    <location>
        <begin position="21"/>
        <end position="45"/>
    </location>
</feature>
<keyword evidence="4" id="KW-1185">Reference proteome</keyword>
<dbReference type="Pfam" id="PF05359">
    <property type="entry name" value="DUF748"/>
    <property type="match status" value="1"/>
</dbReference>
<name>A0ABU0BLV1_9HYPH</name>
<keyword evidence="2" id="KW-0812">Transmembrane</keyword>
<proteinExistence type="predicted"/>
<dbReference type="Proteomes" id="UP001230207">
    <property type="component" value="Unassembled WGS sequence"/>
</dbReference>
<reference evidence="3 4" key="1">
    <citation type="submission" date="2023-07" db="EMBL/GenBank/DDBJ databases">
        <title>Genomic Encyclopedia of Type Strains, Phase IV (KMG-IV): sequencing the most valuable type-strain genomes for metagenomic binning, comparative biology and taxonomic classification.</title>
        <authorList>
            <person name="Goeker M."/>
        </authorList>
    </citation>
    <scope>NUCLEOTIDE SEQUENCE [LARGE SCALE GENOMIC DNA]</scope>
    <source>
        <strain evidence="3 4">DSM 1112</strain>
    </source>
</reference>
<comment type="caution">
    <text evidence="3">The sequence shown here is derived from an EMBL/GenBank/DDBJ whole genome shotgun (WGS) entry which is preliminary data.</text>
</comment>
<accession>A0ABU0BLV1</accession>
<evidence type="ECO:0000256" key="1">
    <source>
        <dbReference type="SAM" id="MobiDB-lite"/>
    </source>
</evidence>
<dbReference type="PANTHER" id="PTHR30441:SF4">
    <property type="entry name" value="PROTEIN ASMA"/>
    <property type="match status" value="1"/>
</dbReference>
<sequence>MTEFLRSFAARERWMGVLRSPAFRWTVAGILLFFVLIKVALPLFVSTANIKDNMEAALSRWAGARATIGEAANVSFWPGPTLTLSDVRFETQDGTERLATVKAITADFDLLAALSGRPVFYDFHLVEPVLSVRRDKDGKSNWPTPPWRNSSVVADTRPESPEGEPIGEIVIDNGTVDIEDAVSGRSTRLEYISGTIAWRTPVAKLSASLTAIVNGEPIDLTVSCDAPMTFLAGQESGLRVSLGSGPLHLSFDGKGTAGRYPGIDGDLQITTPSLSGLAHWLGVPGPTATPSSPLSIETTVSGASSGIKMDNLVLALGGDNATGLLDLSLRPDAKPKINGTLAFDGLHTEGLATLFLFPLQTNVEVSAAPRLLDQIDIDLRLSAHSASYGSVTLTNLAAGIMASEGKASLDVGDSGYAGGSLNGRLAAFDGGTKGGEMQVSLRDADLTALAASFGLQGPMLQGQGILSLNLSTEKPLNGVTIRDANGDIRFSGGRGVLSHFDAEAFQSLVAQGRFFDSSATSNGTFPTQSSEIVATLKEGVATLEKAEIRGDQKTLILTGVIPFHTNGLALAGSLTANDGSEPAARFFAGGSWPNAVISPLATLPSQP</sequence>
<protein>
    <submittedName>
        <fullName evidence="3">AsmA protein</fullName>
    </submittedName>
</protein>
<evidence type="ECO:0000313" key="3">
    <source>
        <dbReference type="EMBL" id="MDQ0319212.1"/>
    </source>
</evidence>
<organism evidence="3 4">
    <name type="scientific">Pararhizobium capsulatum DSM 1112</name>
    <dbReference type="NCBI Taxonomy" id="1121113"/>
    <lineage>
        <taxon>Bacteria</taxon>
        <taxon>Pseudomonadati</taxon>
        <taxon>Pseudomonadota</taxon>
        <taxon>Alphaproteobacteria</taxon>
        <taxon>Hyphomicrobiales</taxon>
        <taxon>Rhizobiaceae</taxon>
        <taxon>Rhizobium/Agrobacterium group</taxon>
        <taxon>Pararhizobium</taxon>
    </lineage>
</organism>
<gene>
    <name evidence="3" type="ORF">QO002_001350</name>
</gene>
<dbReference type="InterPro" id="IPR052894">
    <property type="entry name" value="AsmA-related"/>
</dbReference>
<evidence type="ECO:0000313" key="4">
    <source>
        <dbReference type="Proteomes" id="UP001230207"/>
    </source>
</evidence>
<keyword evidence="2" id="KW-0472">Membrane</keyword>